<evidence type="ECO:0000313" key="8">
    <source>
        <dbReference type="Proteomes" id="UP001597418"/>
    </source>
</evidence>
<evidence type="ECO:0000313" key="7">
    <source>
        <dbReference type="EMBL" id="MFD2744112.1"/>
    </source>
</evidence>
<dbReference type="PROSITE" id="PS50902">
    <property type="entry name" value="FLAVODOXIN_LIKE"/>
    <property type="match status" value="1"/>
</dbReference>
<dbReference type="Gene3D" id="3.40.50.80">
    <property type="entry name" value="Nucleotide-binding domain of ferredoxin-NADP reductase (FNR) module"/>
    <property type="match status" value="1"/>
</dbReference>
<accession>A0ABW5UF65</accession>
<dbReference type="InterPro" id="IPR001226">
    <property type="entry name" value="Flavodoxin_CS"/>
</dbReference>
<dbReference type="PANTHER" id="PTHR19384">
    <property type="entry name" value="NITRIC OXIDE SYNTHASE-RELATED"/>
    <property type="match status" value="1"/>
</dbReference>
<dbReference type="Gene3D" id="3.40.50.360">
    <property type="match status" value="1"/>
</dbReference>
<dbReference type="Pfam" id="PF00258">
    <property type="entry name" value="Flavodoxin_1"/>
    <property type="match status" value="1"/>
</dbReference>
<keyword evidence="4" id="KW-0472">Membrane</keyword>
<dbReference type="InterPro" id="IPR039261">
    <property type="entry name" value="FNR_nucleotide-bd"/>
</dbReference>
<feature type="transmembrane region" description="Helical" evidence="4">
    <location>
        <begin position="304"/>
        <end position="328"/>
    </location>
</feature>
<feature type="transmembrane region" description="Helical" evidence="4">
    <location>
        <begin position="172"/>
        <end position="197"/>
    </location>
</feature>
<reference evidence="8" key="1">
    <citation type="journal article" date="2019" name="Int. J. Syst. Evol. Microbiol.">
        <title>The Global Catalogue of Microorganisms (GCM) 10K type strain sequencing project: providing services to taxonomists for standard genome sequencing and annotation.</title>
        <authorList>
            <consortium name="The Broad Institute Genomics Platform"/>
            <consortium name="The Broad Institute Genome Sequencing Center for Infectious Disease"/>
            <person name="Wu L."/>
            <person name="Ma J."/>
        </authorList>
    </citation>
    <scope>NUCLEOTIDE SEQUENCE [LARGE SCALE GENOMIC DNA]</scope>
    <source>
        <strain evidence="8">KCTC 42247</strain>
    </source>
</reference>
<dbReference type="EC" id="1.6.2.4" evidence="3"/>
<proteinExistence type="predicted"/>
<dbReference type="InterPro" id="IPR017938">
    <property type="entry name" value="Riboflavin_synthase-like_b-brl"/>
</dbReference>
<dbReference type="Proteomes" id="UP001597418">
    <property type="component" value="Unassembled WGS sequence"/>
</dbReference>
<keyword evidence="4" id="KW-1133">Transmembrane helix</keyword>
<dbReference type="SUPFAM" id="SSF63380">
    <property type="entry name" value="Riboflavin synthase domain-like"/>
    <property type="match status" value="1"/>
</dbReference>
<dbReference type="InterPro" id="IPR005625">
    <property type="entry name" value="PepSY-ass_TM"/>
</dbReference>
<sequence length="738" mass="83681">MTLSIWRYAHLLLALISSLFLFILSFTGVILAYDAVDENTNSYKTSNLDTISIAHTIQTVKKHYPEVIELSVDRQSRVYIDALDAESEAVKGYIDPSSGAFLGPVAQKSDFIQWVTTLHRSLFLHETGRYIVGMVSFLLLLITLTGILLIVKRQQGWRHFFAKVQRDFSAQYFHILTGRLMLIPVLMIALTGTYLFLARMGILSKAEEQLVYDVESLAEEDNEERVQLVSDFSIFQDIMLDEVERLEFPFLEDDPEEYFILTLADRQLTIHQMSGQVVSETKYAYAAVWEKLNLDLHTGQTNRIWAVVLGLGAANILFFIYSGFVITIRRIGTKIKNKYRADNAEIVLLYGSENGSTLAIANRILKQLLDQGERVFLCNMDQYKVYPQARQLVILTCTYGLGEAPSNAKKFEQRLADHPQKQPIGFSVLGFGSSTYPDFCAYAQQVDEWLAAQSWATRTLPLHSVNDKSTADVATWAQEWSRATMKTLAAAQSVYAAEQPRLQQFVVISKTDISNDQDPVFVVVLKPQKSNRITSGDLLAIYPQNDAKERFYSIAYIDSTIQLIVKWHPHGLGSGFLYRLQAGERIAARLLTNANFHLPKKAKRIAMIANGTGIAPFLGMIKANKKKRPIQLYAGFRYKSASNLRYAEFADVQIERKHLSAYHVAYSREANKQYVLDLIQRDAHFFKNLLDSDGVVMICGALQMQRDVEVILEKILKDAGMSDLAYYRNKGQLLTDCY</sequence>
<comment type="cofactor">
    <cofactor evidence="1">
        <name>FMN</name>
        <dbReference type="ChEBI" id="CHEBI:58210"/>
    </cofactor>
</comment>
<gene>
    <name evidence="7" type="ORF">ACFSQ6_11995</name>
</gene>
<keyword evidence="2" id="KW-0285">Flavoprotein</keyword>
<comment type="caution">
    <text evidence="7">The sequence shown here is derived from an EMBL/GenBank/DDBJ whole genome shotgun (WGS) entry which is preliminary data.</text>
</comment>
<organism evidence="7 8">
    <name type="scientific">Sphingobacterium populi</name>
    <dbReference type="NCBI Taxonomy" id="1812824"/>
    <lineage>
        <taxon>Bacteria</taxon>
        <taxon>Pseudomonadati</taxon>
        <taxon>Bacteroidota</taxon>
        <taxon>Sphingobacteriia</taxon>
        <taxon>Sphingobacteriales</taxon>
        <taxon>Sphingobacteriaceae</taxon>
        <taxon>Sphingobacterium</taxon>
    </lineage>
</organism>
<evidence type="ECO:0000259" key="5">
    <source>
        <dbReference type="PROSITE" id="PS50902"/>
    </source>
</evidence>
<dbReference type="Pfam" id="PF00175">
    <property type="entry name" value="NAD_binding_1"/>
    <property type="match status" value="1"/>
</dbReference>
<dbReference type="RefSeq" id="WP_066750810.1">
    <property type="nucleotide sequence ID" value="NZ_JBHUMB010000014.1"/>
</dbReference>
<keyword evidence="8" id="KW-1185">Reference proteome</keyword>
<dbReference type="InterPro" id="IPR008254">
    <property type="entry name" value="Flavodoxin/NO_synth"/>
</dbReference>
<dbReference type="PANTHER" id="PTHR19384:SF17">
    <property type="entry name" value="NADPH--CYTOCHROME P450 REDUCTASE"/>
    <property type="match status" value="1"/>
</dbReference>
<feature type="transmembrane region" description="Helical" evidence="4">
    <location>
        <begin position="130"/>
        <end position="151"/>
    </location>
</feature>
<keyword evidence="4" id="KW-0812">Transmembrane</keyword>
<name>A0ABW5UF65_9SPHI</name>
<evidence type="ECO:0000256" key="4">
    <source>
        <dbReference type="SAM" id="Phobius"/>
    </source>
</evidence>
<dbReference type="InterPro" id="IPR001433">
    <property type="entry name" value="OxRdtase_FAD/NAD-bd"/>
</dbReference>
<feature type="domain" description="Flavodoxin-like" evidence="5">
    <location>
        <begin position="346"/>
        <end position="485"/>
    </location>
</feature>
<dbReference type="Pfam" id="PF03929">
    <property type="entry name" value="PepSY_TM"/>
    <property type="match status" value="1"/>
</dbReference>
<dbReference type="InterPro" id="IPR017927">
    <property type="entry name" value="FAD-bd_FR_type"/>
</dbReference>
<evidence type="ECO:0000256" key="2">
    <source>
        <dbReference type="ARBA" id="ARBA00022630"/>
    </source>
</evidence>
<evidence type="ECO:0000256" key="3">
    <source>
        <dbReference type="ARBA" id="ARBA00023797"/>
    </source>
</evidence>
<dbReference type="InterPro" id="IPR029039">
    <property type="entry name" value="Flavoprotein-like_sf"/>
</dbReference>
<protein>
    <recommendedName>
        <fullName evidence="3">NADPH--hemoprotein reductase</fullName>
        <ecNumber evidence="3">1.6.2.4</ecNumber>
    </recommendedName>
</protein>
<dbReference type="PROSITE" id="PS51384">
    <property type="entry name" value="FAD_FR"/>
    <property type="match status" value="1"/>
</dbReference>
<feature type="domain" description="FAD-binding FR-type" evidence="6">
    <location>
        <begin position="500"/>
        <end position="599"/>
    </location>
</feature>
<dbReference type="SUPFAM" id="SSF52343">
    <property type="entry name" value="Ferredoxin reductase-like, C-terminal NADP-linked domain"/>
    <property type="match status" value="1"/>
</dbReference>
<dbReference type="SUPFAM" id="SSF52218">
    <property type="entry name" value="Flavoproteins"/>
    <property type="match status" value="1"/>
</dbReference>
<dbReference type="EMBL" id="JBHUMB010000014">
    <property type="protein sequence ID" value="MFD2744112.1"/>
    <property type="molecule type" value="Genomic_DNA"/>
</dbReference>
<dbReference type="PROSITE" id="PS00201">
    <property type="entry name" value="FLAVODOXIN"/>
    <property type="match status" value="1"/>
</dbReference>
<evidence type="ECO:0000256" key="1">
    <source>
        <dbReference type="ARBA" id="ARBA00001917"/>
    </source>
</evidence>
<evidence type="ECO:0000259" key="6">
    <source>
        <dbReference type="PROSITE" id="PS51384"/>
    </source>
</evidence>